<dbReference type="Pfam" id="PF02955">
    <property type="entry name" value="GSH-S_ATP"/>
    <property type="match status" value="1"/>
</dbReference>
<dbReference type="HAMAP" id="MF_00162">
    <property type="entry name" value="GSH_S"/>
    <property type="match status" value="1"/>
</dbReference>
<dbReference type="GO" id="GO:0046872">
    <property type="term" value="F:metal ion binding"/>
    <property type="evidence" value="ECO:0007669"/>
    <property type="project" value="UniProtKB-KW"/>
</dbReference>
<comment type="caution">
    <text evidence="14">The sequence shown here is derived from an EMBL/GenBank/DDBJ whole genome shotgun (WGS) entry which is preliminary data.</text>
</comment>
<evidence type="ECO:0000313" key="14">
    <source>
        <dbReference type="EMBL" id="EGV50957.1"/>
    </source>
</evidence>
<dbReference type="GO" id="GO:0005524">
    <property type="term" value="F:ATP binding"/>
    <property type="evidence" value="ECO:0007669"/>
    <property type="project" value="UniProtKB-UniRule"/>
</dbReference>
<comment type="pathway">
    <text evidence="10">Sulfur metabolism; glutathione biosynthesis; glutathione from L-cysteine and L-glutamate: step 2/2.</text>
</comment>
<keyword evidence="4 10" id="KW-0317">Glutathione biosynthesis</keyword>
<dbReference type="UniPathway" id="UPA00142">
    <property type="reaction ID" value="UER00210"/>
</dbReference>
<evidence type="ECO:0000256" key="9">
    <source>
        <dbReference type="ARBA" id="ARBA00023211"/>
    </source>
</evidence>
<dbReference type="SUPFAM" id="SSF56059">
    <property type="entry name" value="Glutathione synthetase ATP-binding domain-like"/>
    <property type="match status" value="1"/>
</dbReference>
<dbReference type="InterPro" id="IPR006284">
    <property type="entry name" value="Glut_synth_pro"/>
</dbReference>
<feature type="region of interest" description="Disordered" evidence="11">
    <location>
        <begin position="183"/>
        <end position="208"/>
    </location>
</feature>
<evidence type="ECO:0000256" key="1">
    <source>
        <dbReference type="ARBA" id="ARBA00001936"/>
    </source>
</evidence>
<evidence type="ECO:0000259" key="13">
    <source>
        <dbReference type="Pfam" id="PF02955"/>
    </source>
</evidence>
<evidence type="ECO:0000256" key="11">
    <source>
        <dbReference type="SAM" id="MobiDB-lite"/>
    </source>
</evidence>
<feature type="domain" description="Prokaryotic glutathione synthetase ATP-binding" evidence="13">
    <location>
        <begin position="71"/>
        <end position="191"/>
    </location>
</feature>
<dbReference type="Pfam" id="PF02951">
    <property type="entry name" value="GSH-S_N"/>
    <property type="match status" value="1"/>
</dbReference>
<keyword evidence="6 10" id="KW-0547">Nucleotide-binding</keyword>
<keyword evidence="7 10" id="KW-0067">ATP-binding</keyword>
<dbReference type="Gene3D" id="3.40.50.20">
    <property type="match status" value="1"/>
</dbReference>
<accession>G2DEI4</accession>
<dbReference type="GO" id="GO:0005737">
    <property type="term" value="C:cytoplasm"/>
    <property type="evidence" value="ECO:0007669"/>
    <property type="project" value="TreeGrafter"/>
</dbReference>
<evidence type="ECO:0000256" key="10">
    <source>
        <dbReference type="HAMAP-Rule" id="MF_00162"/>
    </source>
</evidence>
<protein>
    <recommendedName>
        <fullName evidence="10">Glutathione synthetase</fullName>
        <ecNumber evidence="10">6.3.2.3</ecNumber>
    </recommendedName>
    <alternativeName>
        <fullName evidence="10">GSH synthetase</fullName>
        <shortName evidence="10">GSH-S</shortName>
        <shortName evidence="10">GSHase</shortName>
    </alternativeName>
    <alternativeName>
        <fullName evidence="10">Glutathione synthase</fullName>
    </alternativeName>
</protein>
<evidence type="ECO:0000313" key="15">
    <source>
        <dbReference type="Proteomes" id="UP000004491"/>
    </source>
</evidence>
<keyword evidence="15" id="KW-1185">Reference proteome</keyword>
<keyword evidence="3 10" id="KW-0436">Ligase</keyword>
<dbReference type="GO" id="GO:0004363">
    <property type="term" value="F:glutathione synthase activity"/>
    <property type="evidence" value="ECO:0007669"/>
    <property type="project" value="UniProtKB-UniRule"/>
</dbReference>
<comment type="cofactor">
    <cofactor evidence="2">
        <name>Mg(2+)</name>
        <dbReference type="ChEBI" id="CHEBI:18420"/>
    </cofactor>
</comment>
<gene>
    <name evidence="14" type="primary">gshB'</name>
    <name evidence="10" type="synonym">gshB</name>
    <name evidence="14" type="ORF">Rifp1Sym_cb00080</name>
</gene>
<dbReference type="FunFam" id="3.30.1490.20:FF:000009">
    <property type="entry name" value="Glutathione synthetase"/>
    <property type="match status" value="1"/>
</dbReference>
<keyword evidence="5" id="KW-0479">Metal-binding</keyword>
<organism evidence="14 15">
    <name type="scientific">endosymbiont of Riftia pachyptila</name>
    <name type="common">vent Ph05</name>
    <dbReference type="NCBI Taxonomy" id="1048808"/>
    <lineage>
        <taxon>Bacteria</taxon>
        <taxon>Pseudomonadati</taxon>
        <taxon>Pseudomonadota</taxon>
        <taxon>Gammaproteobacteria</taxon>
        <taxon>sulfur-oxidizing symbionts</taxon>
    </lineage>
</organism>
<feature type="domain" description="Prokaryotic glutathione synthetase N-terminal" evidence="12">
    <location>
        <begin position="1"/>
        <end position="67"/>
    </location>
</feature>
<evidence type="ECO:0000256" key="3">
    <source>
        <dbReference type="ARBA" id="ARBA00022598"/>
    </source>
</evidence>
<dbReference type="InterPro" id="IPR013815">
    <property type="entry name" value="ATP_grasp_subdomain_1"/>
</dbReference>
<comment type="catalytic activity">
    <reaction evidence="10">
        <text>gamma-L-glutamyl-L-cysteine + glycine + ATP = glutathione + ADP + phosphate + H(+)</text>
        <dbReference type="Rhea" id="RHEA:13557"/>
        <dbReference type="ChEBI" id="CHEBI:15378"/>
        <dbReference type="ChEBI" id="CHEBI:30616"/>
        <dbReference type="ChEBI" id="CHEBI:43474"/>
        <dbReference type="ChEBI" id="CHEBI:57305"/>
        <dbReference type="ChEBI" id="CHEBI:57925"/>
        <dbReference type="ChEBI" id="CHEBI:58173"/>
        <dbReference type="ChEBI" id="CHEBI:456216"/>
        <dbReference type="EC" id="6.3.2.3"/>
    </reaction>
</comment>
<evidence type="ECO:0000256" key="2">
    <source>
        <dbReference type="ARBA" id="ARBA00001946"/>
    </source>
</evidence>
<dbReference type="PANTHER" id="PTHR21621">
    <property type="entry name" value="RIBOSOMAL PROTEIN S6 MODIFICATION PROTEIN"/>
    <property type="match status" value="1"/>
</dbReference>
<name>G2DEI4_9GAMM</name>
<dbReference type="SUPFAM" id="SSF52440">
    <property type="entry name" value="PreATP-grasp domain"/>
    <property type="match status" value="1"/>
</dbReference>
<dbReference type="AlphaFoldDB" id="G2DEI4"/>
<dbReference type="PATRIC" id="fig|1048808.3.peg.2027"/>
<dbReference type="NCBIfam" id="NF003573">
    <property type="entry name" value="PRK05246.1"/>
    <property type="match status" value="1"/>
</dbReference>
<evidence type="ECO:0000256" key="5">
    <source>
        <dbReference type="ARBA" id="ARBA00022723"/>
    </source>
</evidence>
<keyword evidence="9" id="KW-0464">Manganese</keyword>
<dbReference type="Proteomes" id="UP000004491">
    <property type="component" value="Unassembled WGS sequence"/>
</dbReference>
<dbReference type="Gene3D" id="3.30.1490.20">
    <property type="entry name" value="ATP-grasp fold, A domain"/>
    <property type="match status" value="1"/>
</dbReference>
<evidence type="ECO:0000259" key="12">
    <source>
        <dbReference type="Pfam" id="PF02951"/>
    </source>
</evidence>
<proteinExistence type="inferred from homology"/>
<evidence type="ECO:0000256" key="6">
    <source>
        <dbReference type="ARBA" id="ARBA00022741"/>
    </source>
</evidence>
<reference evidence="14" key="1">
    <citation type="journal article" date="2011" name="ISME J.">
        <title>The endosymbionts of the deep-sea tubeworms Riftia pachyptila and Tevnia jerichonana share an identical physiology as revealed by proteogenomic analyses.</title>
        <authorList>
            <person name="Gardebrecht A."/>
            <person name="Markert S."/>
            <person name="Felbeck H."/>
            <person name="Thuermer A."/>
            <person name="Albrecht D."/>
            <person name="Wollherr A."/>
            <person name="Kabisch J."/>
            <person name="Lehmann R."/>
            <person name="Daniel R."/>
            <person name="Liesegang H."/>
            <person name="Hecker M."/>
            <person name="Sievert S.M."/>
            <person name="Schweder T."/>
        </authorList>
    </citation>
    <scope>NUCLEOTIDE SEQUENCE [LARGE SCALE GENOMIC DNA]</scope>
</reference>
<feature type="compositionally biased region" description="Low complexity" evidence="11">
    <location>
        <begin position="193"/>
        <end position="208"/>
    </location>
</feature>
<keyword evidence="8" id="KW-0460">Magnesium</keyword>
<evidence type="ECO:0000256" key="7">
    <source>
        <dbReference type="ARBA" id="ARBA00022840"/>
    </source>
</evidence>
<sequence>MRPLRVRDNASNWYQLGDQRQAPLDSLDVVLMRKDPPFDMEYIYTTYLLEQAEHRGCLVVNRPQALRDANEKLFTSEFNDCTPPTLVSRSAAEIRSFLDQHQDIILKPLGGMGGASVFRVRRDDPNTSVIIETLTLHGTQFTMAQQFIPEISAGDKRILMIDGEAVPYALARIPAKGETRGNLAAAAEAKVNPSPSGTSGSPPKSAPS</sequence>
<comment type="cofactor">
    <cofactor evidence="1">
        <name>Mn(2+)</name>
        <dbReference type="ChEBI" id="CHEBI:29035"/>
    </cofactor>
</comment>
<evidence type="ECO:0000256" key="4">
    <source>
        <dbReference type="ARBA" id="ARBA00022684"/>
    </source>
</evidence>
<dbReference type="InterPro" id="IPR004215">
    <property type="entry name" value="GSHS_N"/>
</dbReference>
<dbReference type="InterPro" id="IPR016185">
    <property type="entry name" value="PreATP-grasp_dom_sf"/>
</dbReference>
<comment type="similarity">
    <text evidence="10">Belongs to the prokaryotic GSH synthase family.</text>
</comment>
<dbReference type="PANTHER" id="PTHR21621:SF4">
    <property type="entry name" value="GLUTATHIONE SYNTHETASE"/>
    <property type="match status" value="1"/>
</dbReference>
<dbReference type="EC" id="6.3.2.3" evidence="10"/>
<dbReference type="EMBL" id="AFOC01000055">
    <property type="protein sequence ID" value="EGV50957.1"/>
    <property type="molecule type" value="Genomic_DNA"/>
</dbReference>
<evidence type="ECO:0000256" key="8">
    <source>
        <dbReference type="ARBA" id="ARBA00022842"/>
    </source>
</evidence>
<dbReference type="InterPro" id="IPR004218">
    <property type="entry name" value="GSHS_ATP-bd"/>
</dbReference>